<comment type="caution">
    <text evidence="1">The sequence shown here is derived from an EMBL/GenBank/DDBJ whole genome shotgun (WGS) entry which is preliminary data.</text>
</comment>
<evidence type="ECO:0000313" key="2">
    <source>
        <dbReference type="Proteomes" id="UP000326924"/>
    </source>
</evidence>
<evidence type="ECO:0000313" key="1">
    <source>
        <dbReference type="EMBL" id="KAA8910778.1"/>
    </source>
</evidence>
<dbReference type="InParanoid" id="A0A5J5F3S4"/>
<accession>A0A5J5F3S4</accession>
<dbReference type="Proteomes" id="UP000326924">
    <property type="component" value="Unassembled WGS sequence"/>
</dbReference>
<dbReference type="EMBL" id="VXIS01000042">
    <property type="protein sequence ID" value="KAA8910778.1"/>
    <property type="molecule type" value="Genomic_DNA"/>
</dbReference>
<keyword evidence="2" id="KW-1185">Reference proteome</keyword>
<name>A0A5J5F3S4_9PEZI</name>
<dbReference type="AlphaFoldDB" id="A0A5J5F3S4"/>
<proteinExistence type="predicted"/>
<protein>
    <submittedName>
        <fullName evidence="1">Uncharacterized protein</fullName>
    </submittedName>
</protein>
<sequence length="181" mass="20434">MSNGCAGGRGKRPMRTHNKETPSSLVEYLMVAAMLRLGSKQWPWIPPFFPRHARPWYFWPSIHTAVLAIYPITYLQSTCMAHQFRQSLFGEADISTHMCGSVGCFLSRQTPPRDDIPILRSPTHNRYLRFLGCLLWGSKSGYGCRLQIRCGRVSGRSVSQACSMLIEIRRASKQPGLCDAV</sequence>
<gene>
    <name evidence="1" type="ORF">FN846DRAFT_508802</name>
</gene>
<reference evidence="1 2" key="1">
    <citation type="submission" date="2019-09" db="EMBL/GenBank/DDBJ databases">
        <title>Draft genome of the ectomycorrhizal ascomycete Sphaerosporella brunnea.</title>
        <authorList>
            <consortium name="DOE Joint Genome Institute"/>
            <person name="Benucci G.M."/>
            <person name="Marozzi G."/>
            <person name="Antonielli L."/>
            <person name="Sanchez S."/>
            <person name="Marco P."/>
            <person name="Wang X."/>
            <person name="Falini L.B."/>
            <person name="Barry K."/>
            <person name="Haridas S."/>
            <person name="Lipzen A."/>
            <person name="Labutti K."/>
            <person name="Grigoriev I.V."/>
            <person name="Murat C."/>
            <person name="Martin F."/>
            <person name="Albertini E."/>
            <person name="Donnini D."/>
            <person name="Bonito G."/>
        </authorList>
    </citation>
    <scope>NUCLEOTIDE SEQUENCE [LARGE SCALE GENOMIC DNA]</scope>
    <source>
        <strain evidence="1 2">Sb_GMNB300</strain>
    </source>
</reference>
<organism evidence="1 2">
    <name type="scientific">Sphaerosporella brunnea</name>
    <dbReference type="NCBI Taxonomy" id="1250544"/>
    <lineage>
        <taxon>Eukaryota</taxon>
        <taxon>Fungi</taxon>
        <taxon>Dikarya</taxon>
        <taxon>Ascomycota</taxon>
        <taxon>Pezizomycotina</taxon>
        <taxon>Pezizomycetes</taxon>
        <taxon>Pezizales</taxon>
        <taxon>Pyronemataceae</taxon>
        <taxon>Sphaerosporella</taxon>
    </lineage>
</organism>